<evidence type="ECO:0000256" key="1">
    <source>
        <dbReference type="SAM" id="Phobius"/>
    </source>
</evidence>
<dbReference type="Proteomes" id="UP000005622">
    <property type="component" value="Unassembled WGS sequence"/>
</dbReference>
<gene>
    <name evidence="2" type="ORF">NERG_00892</name>
</gene>
<keyword evidence="1" id="KW-0472">Membrane</keyword>
<name>H8ZBE3_NEMA1</name>
<feature type="transmembrane region" description="Helical" evidence="1">
    <location>
        <begin position="6"/>
        <end position="26"/>
    </location>
</feature>
<evidence type="ECO:0000313" key="2">
    <source>
        <dbReference type="EMBL" id="EHY66196.1"/>
    </source>
</evidence>
<protein>
    <submittedName>
        <fullName evidence="2">Uncharacterized protein</fullName>
    </submittedName>
</protein>
<keyword evidence="1" id="KW-1133">Transmembrane helix</keyword>
<dbReference type="EMBL" id="JH604634">
    <property type="protein sequence ID" value="EHY66196.1"/>
    <property type="molecule type" value="Genomic_DNA"/>
</dbReference>
<dbReference type="HOGENOM" id="CLU_2121712_0_0_1"/>
<accession>H8ZBE3</accession>
<sequence length="114" mass="13479">MFIYTLYTHFIYTLYTVILIIVIYLYTDIMGTRLNPLLPKSDRTFSTLTELNPLCQDFFHFFSKLTRLNPHILPIFPPTTIYFIYIHSHYKNLSNLLSVRCLLSSALPKSLLLR</sequence>
<organism evidence="2">
    <name type="scientific">Nematocida ausubeli (strain ATCC PRA-371 / ERTm2)</name>
    <name type="common">Nematode killer fungus</name>
    <dbReference type="NCBI Taxonomy" id="1913371"/>
    <lineage>
        <taxon>Eukaryota</taxon>
        <taxon>Fungi</taxon>
        <taxon>Fungi incertae sedis</taxon>
        <taxon>Microsporidia</taxon>
        <taxon>Nematocida</taxon>
    </lineage>
</organism>
<dbReference type="AlphaFoldDB" id="H8ZBE3"/>
<reference evidence="2" key="1">
    <citation type="submission" date="2011-03" db="EMBL/GenBank/DDBJ databases">
        <title>The Genome Sequence of Nematocida sp1 strain ERTm2.</title>
        <authorList>
            <consortium name="The Broad Institute Genome Sequencing Platform"/>
            <consortium name="The Broad Institute Genome Sequencing Center for Infectious Disease"/>
            <person name="Cuomo C."/>
            <person name="Troemel E."/>
            <person name="Young S.K."/>
            <person name="Zeng Q."/>
            <person name="Gargeya S."/>
            <person name="Fitzgerald M."/>
            <person name="Haas B."/>
            <person name="Abouelleil A."/>
            <person name="Alvarado L."/>
            <person name="Arachchi H.M."/>
            <person name="Berlin A."/>
            <person name="Brown A."/>
            <person name="Chapman S.B."/>
            <person name="Chen Z."/>
            <person name="Dunbar C."/>
            <person name="Freedman E."/>
            <person name="Gearin G."/>
            <person name="Gellesch M."/>
            <person name="Goldberg J."/>
            <person name="Griggs A."/>
            <person name="Gujja S."/>
            <person name="Heilman E.R."/>
            <person name="Heiman D."/>
            <person name="Howarth C."/>
            <person name="Larson L."/>
            <person name="Lui A."/>
            <person name="MacDonald P.J.P."/>
            <person name="Mehta T."/>
            <person name="Montmayeur A."/>
            <person name="Murphy C."/>
            <person name="Neiman D."/>
            <person name="Pearson M."/>
            <person name="Priest M."/>
            <person name="Roberts A."/>
            <person name="Saif S."/>
            <person name="Shea T."/>
            <person name="Shenoy N."/>
            <person name="Sisk P."/>
            <person name="Stolte C."/>
            <person name="Sykes S."/>
            <person name="White J."/>
            <person name="Yandava C."/>
            <person name="Wortman J."/>
            <person name="Nusbaum C."/>
            <person name="Birren B."/>
        </authorList>
    </citation>
    <scope>NUCLEOTIDE SEQUENCE</scope>
    <source>
        <strain evidence="2">ERTm2</strain>
    </source>
</reference>
<proteinExistence type="predicted"/>
<keyword evidence="1" id="KW-0812">Transmembrane</keyword>